<dbReference type="AlphaFoldDB" id="A0A8J9S531"/>
<reference evidence="1" key="1">
    <citation type="submission" date="2022-02" db="EMBL/GenBank/DDBJ databases">
        <authorList>
            <person name="Giguere J D."/>
        </authorList>
    </citation>
    <scope>NUCLEOTIDE SEQUENCE</scope>
    <source>
        <strain evidence="1">CCAP 1055/1</strain>
    </source>
</reference>
<evidence type="ECO:0008006" key="2">
    <source>
        <dbReference type="Google" id="ProtNLM"/>
    </source>
</evidence>
<dbReference type="Proteomes" id="UP000836788">
    <property type="component" value="Chromosome 19"/>
</dbReference>
<dbReference type="InterPro" id="IPR051961">
    <property type="entry name" value="Fungal_Metabolite_Diox"/>
</dbReference>
<evidence type="ECO:0000313" key="1">
    <source>
        <dbReference type="EMBL" id="CAG9283409.1"/>
    </source>
</evidence>
<dbReference type="InterPro" id="IPR008775">
    <property type="entry name" value="Phytyl_CoA_dOase-like"/>
</dbReference>
<dbReference type="EMBL" id="OU594960">
    <property type="protein sequence ID" value="CAG9283409.1"/>
    <property type="molecule type" value="Genomic_DNA"/>
</dbReference>
<accession>A0A8J9S531</accession>
<name>A0A8J9S531_PHATR</name>
<dbReference type="Pfam" id="PF05721">
    <property type="entry name" value="PhyH"/>
    <property type="match status" value="1"/>
</dbReference>
<gene>
    <name evidence="1" type="ORF">PTTT1_LOCUS22693</name>
</gene>
<protein>
    <recommendedName>
        <fullName evidence="2">Phytanoyl-CoA dioxygenase</fullName>
    </recommendedName>
</protein>
<organism evidence="1">
    <name type="scientific">Phaeodactylum tricornutum</name>
    <name type="common">Diatom</name>
    <dbReference type="NCBI Taxonomy" id="2850"/>
    <lineage>
        <taxon>Eukaryota</taxon>
        <taxon>Sar</taxon>
        <taxon>Stramenopiles</taxon>
        <taxon>Ochrophyta</taxon>
        <taxon>Bacillariophyta</taxon>
        <taxon>Bacillariophyceae</taxon>
        <taxon>Bacillariophycidae</taxon>
        <taxon>Naviculales</taxon>
        <taxon>Phaeodactylaceae</taxon>
        <taxon>Phaeodactylum</taxon>
    </lineage>
</organism>
<dbReference type="Gene3D" id="2.60.120.620">
    <property type="entry name" value="q2cbj1_9rhob like domain"/>
    <property type="match status" value="1"/>
</dbReference>
<proteinExistence type="predicted"/>
<dbReference type="PANTHER" id="PTHR37563">
    <property type="entry name" value="PHYTANOYL-COA DIOXYGENASE FAMILY PROTEIN (AFU_ORTHOLOGUE AFUA_2G03330)"/>
    <property type="match status" value="1"/>
</dbReference>
<sequence length="304" mass="33113">MAHVVDPLKANVVKGTGSSGGFGGRKEGGENSQLKVEGKAHADVLKTEGVVRIDNVLSKETADELRIFLYDLRSESEKLVESGDIQPIERFANVLLKENRCDLTVPLGSKIVADSLCSVLQHSPVGHTISNLLGKDAVLYELSCLISDPGSQRQVMHPDTPYLNDDPALYTCFIALQDIQIDMGPTTWLPGTNSMVAHKQFKDEDCSSGESAKDKLLRSTPGVLGTLPKGCCALYDSRTLHCGGANGSNQSRALFYFSFKNPSMGYPGNPGSIRREYISKFRLADLQKEMKAYGRGRKDTVLTL</sequence>
<dbReference type="PANTHER" id="PTHR37563:SF2">
    <property type="entry name" value="PHYTANOYL-COA DIOXYGENASE FAMILY PROTEIN (AFU_ORTHOLOGUE AFUA_2G03330)"/>
    <property type="match status" value="1"/>
</dbReference>
<dbReference type="SUPFAM" id="SSF51197">
    <property type="entry name" value="Clavaminate synthase-like"/>
    <property type="match status" value="1"/>
</dbReference>